<keyword evidence="6" id="KW-1185">Reference proteome</keyword>
<dbReference type="SUPFAM" id="SSF53254">
    <property type="entry name" value="Phosphoglycerate mutase-like"/>
    <property type="match status" value="1"/>
</dbReference>
<feature type="chain" id="PRO_5025364640" description="3-phytase" evidence="4">
    <location>
        <begin position="17"/>
        <end position="538"/>
    </location>
</feature>
<proteinExistence type="inferred from homology"/>
<keyword evidence="3" id="KW-0378">Hydrolase</keyword>
<comment type="similarity">
    <text evidence="1">Belongs to the histidine acid phosphatase family.</text>
</comment>
<dbReference type="CDD" id="cd07061">
    <property type="entry name" value="HP_HAP_like"/>
    <property type="match status" value="1"/>
</dbReference>
<dbReference type="EC" id="3.1.3.8" evidence="2"/>
<dbReference type="AlphaFoldDB" id="A0A6A6PPI2"/>
<dbReference type="GO" id="GO:0003993">
    <property type="term" value="F:acid phosphatase activity"/>
    <property type="evidence" value="ECO:0007669"/>
    <property type="project" value="TreeGrafter"/>
</dbReference>
<dbReference type="Pfam" id="PF00328">
    <property type="entry name" value="His_Phos_2"/>
    <property type="match status" value="1"/>
</dbReference>
<dbReference type="InterPro" id="IPR029033">
    <property type="entry name" value="His_PPase_superfam"/>
</dbReference>
<dbReference type="PANTHER" id="PTHR20963:SF43">
    <property type="entry name" value="PUTATIVE (AFU_ORTHOLOGUE AFUA_7G01240)-RELATED"/>
    <property type="match status" value="1"/>
</dbReference>
<protein>
    <recommendedName>
        <fullName evidence="2">3-phytase</fullName>
        <ecNumber evidence="2">3.1.3.8</ecNumber>
    </recommendedName>
</protein>
<name>A0A6A6PPI2_9PEZI</name>
<sequence length="538" mass="59355">MQHRFLALAMLASADAAVISTYTTVITSSVLPPYFQSTPEVFQGPTPTGSEPFLAQTNPVTFSGATTTTFFPASPLQTQEPIQDQPAGDNIFTQMGNIGPYRSSPGFGVDEYPLPNGSEIVWMNMLARHGSRYPTDPNPLGSLIPGSGATFSGQLSWLNNWTYVLGTNILTPLGRQELYDSGVLHNYQYGHLFNPNSTTKLVLRTTTEDRMRKSAQNFAAGFWGLGYDEYAQIEYIIDETGFNSTLSPTNLCVNNNNYRTSAGQNVSTEWIGNYTQNAVKRLNSMSSGFTWNASTVYSAQQLCPYETVALGYSEWCDLFEWQEWEDFEYSIDLDFAGTYGFQSPTSRAVGVGYVEEVLARLNHHLITNATAEVNVTLDSMNSTFPTNQNLYFDFTHEVDLFSTLTAFSFRQFAPLLSATSYQANRELIVSHMVPFGCRLNIELIQAPAPVPTNRSGGWSGYESGEPTTYIHFVLNQRTLPLGQSIPACGDRADGWCELSTWMQAQADALTLADYDYACNGNYSPPAWGAITNGVPPSS</sequence>
<keyword evidence="4" id="KW-0732">Signal</keyword>
<reference evidence="5" key="1">
    <citation type="journal article" date="2020" name="Stud. Mycol.">
        <title>101 Dothideomycetes genomes: a test case for predicting lifestyles and emergence of pathogens.</title>
        <authorList>
            <person name="Haridas S."/>
            <person name="Albert R."/>
            <person name="Binder M."/>
            <person name="Bloem J."/>
            <person name="Labutti K."/>
            <person name="Salamov A."/>
            <person name="Andreopoulos B."/>
            <person name="Baker S."/>
            <person name="Barry K."/>
            <person name="Bills G."/>
            <person name="Bluhm B."/>
            <person name="Cannon C."/>
            <person name="Castanera R."/>
            <person name="Culley D."/>
            <person name="Daum C."/>
            <person name="Ezra D."/>
            <person name="Gonzalez J."/>
            <person name="Henrissat B."/>
            <person name="Kuo A."/>
            <person name="Liang C."/>
            <person name="Lipzen A."/>
            <person name="Lutzoni F."/>
            <person name="Magnuson J."/>
            <person name="Mondo S."/>
            <person name="Nolan M."/>
            <person name="Ohm R."/>
            <person name="Pangilinan J."/>
            <person name="Park H.-J."/>
            <person name="Ramirez L."/>
            <person name="Alfaro M."/>
            <person name="Sun H."/>
            <person name="Tritt A."/>
            <person name="Yoshinaga Y."/>
            <person name="Zwiers L.-H."/>
            <person name="Turgeon B."/>
            <person name="Goodwin S."/>
            <person name="Spatafora J."/>
            <person name="Crous P."/>
            <person name="Grigoriev I."/>
        </authorList>
    </citation>
    <scope>NUCLEOTIDE SEQUENCE</scope>
    <source>
        <strain evidence="5">CBS 113389</strain>
    </source>
</reference>
<dbReference type="EMBL" id="MU001637">
    <property type="protein sequence ID" value="KAF2481825.1"/>
    <property type="molecule type" value="Genomic_DNA"/>
</dbReference>
<dbReference type="GO" id="GO:0016158">
    <property type="term" value="F:inositol hexakisphosphate 3-phosphatase activity"/>
    <property type="evidence" value="ECO:0007669"/>
    <property type="project" value="UniProtKB-EC"/>
</dbReference>
<feature type="signal peptide" evidence="4">
    <location>
        <begin position="1"/>
        <end position="16"/>
    </location>
</feature>
<dbReference type="Proteomes" id="UP000799767">
    <property type="component" value="Unassembled WGS sequence"/>
</dbReference>
<evidence type="ECO:0000256" key="2">
    <source>
        <dbReference type="ARBA" id="ARBA00012632"/>
    </source>
</evidence>
<gene>
    <name evidence="5" type="ORF">BDY17DRAFT_282476</name>
</gene>
<dbReference type="InterPro" id="IPR000560">
    <property type="entry name" value="His_Pase_clade-2"/>
</dbReference>
<dbReference type="OrthoDB" id="6509975at2759"/>
<evidence type="ECO:0000256" key="1">
    <source>
        <dbReference type="ARBA" id="ARBA00005375"/>
    </source>
</evidence>
<dbReference type="PROSITE" id="PS00616">
    <property type="entry name" value="HIS_ACID_PHOSPHAT_1"/>
    <property type="match status" value="1"/>
</dbReference>
<dbReference type="GeneID" id="54473070"/>
<dbReference type="InterPro" id="IPR033379">
    <property type="entry name" value="Acid_Pase_AS"/>
</dbReference>
<evidence type="ECO:0000313" key="6">
    <source>
        <dbReference type="Proteomes" id="UP000799767"/>
    </source>
</evidence>
<organism evidence="5 6">
    <name type="scientific">Neohortaea acidophila</name>
    <dbReference type="NCBI Taxonomy" id="245834"/>
    <lineage>
        <taxon>Eukaryota</taxon>
        <taxon>Fungi</taxon>
        <taxon>Dikarya</taxon>
        <taxon>Ascomycota</taxon>
        <taxon>Pezizomycotina</taxon>
        <taxon>Dothideomycetes</taxon>
        <taxon>Dothideomycetidae</taxon>
        <taxon>Mycosphaerellales</taxon>
        <taxon>Teratosphaeriaceae</taxon>
        <taxon>Neohortaea</taxon>
    </lineage>
</organism>
<dbReference type="RefSeq" id="XP_033588395.1">
    <property type="nucleotide sequence ID" value="XM_033732068.1"/>
</dbReference>
<evidence type="ECO:0000256" key="3">
    <source>
        <dbReference type="ARBA" id="ARBA00022801"/>
    </source>
</evidence>
<dbReference type="PANTHER" id="PTHR20963">
    <property type="entry name" value="MULTIPLE INOSITOL POLYPHOSPHATE PHOSPHATASE-RELATED"/>
    <property type="match status" value="1"/>
</dbReference>
<dbReference type="Gene3D" id="3.40.50.1240">
    <property type="entry name" value="Phosphoglycerate mutase-like"/>
    <property type="match status" value="1"/>
</dbReference>
<evidence type="ECO:0000256" key="4">
    <source>
        <dbReference type="SAM" id="SignalP"/>
    </source>
</evidence>
<evidence type="ECO:0000313" key="5">
    <source>
        <dbReference type="EMBL" id="KAF2481825.1"/>
    </source>
</evidence>
<accession>A0A6A6PPI2</accession>